<name>A0ABV2PVL1_9GAMM</name>
<keyword evidence="1" id="KW-1133">Transmembrane helix</keyword>
<protein>
    <submittedName>
        <fullName evidence="2">LPXTG-motif cell wall-anchored protein</fullName>
    </submittedName>
</protein>
<dbReference type="Proteomes" id="UP001549251">
    <property type="component" value="Unassembled WGS sequence"/>
</dbReference>
<dbReference type="NCBIfam" id="TIGR01167">
    <property type="entry name" value="LPXTG_anchor"/>
    <property type="match status" value="1"/>
</dbReference>
<dbReference type="RefSeq" id="WP_354547937.1">
    <property type="nucleotide sequence ID" value="NZ_JBEPSD010000001.1"/>
</dbReference>
<comment type="caution">
    <text evidence="2">The sequence shown here is derived from an EMBL/GenBank/DDBJ whole genome shotgun (WGS) entry which is preliminary data.</text>
</comment>
<evidence type="ECO:0000313" key="3">
    <source>
        <dbReference type="Proteomes" id="UP001549251"/>
    </source>
</evidence>
<keyword evidence="3" id="KW-1185">Reference proteome</keyword>
<feature type="transmembrane region" description="Helical" evidence="1">
    <location>
        <begin position="40"/>
        <end position="57"/>
    </location>
</feature>
<evidence type="ECO:0000256" key="1">
    <source>
        <dbReference type="SAM" id="Phobius"/>
    </source>
</evidence>
<keyword evidence="1" id="KW-0472">Membrane</keyword>
<keyword evidence="1" id="KW-0812">Transmembrane</keyword>
<accession>A0ABV2PVL1</accession>
<sequence length="61" mass="6491">MRNKIFGGIGILWGGALLFRLLTSGTSDVGSSAYQSGQSAAVIFGALMLVAGLYYFFRKPN</sequence>
<gene>
    <name evidence="2" type="ORF">ABIE04_001410</name>
</gene>
<proteinExistence type="predicted"/>
<reference evidence="2 3" key="1">
    <citation type="submission" date="2024-06" db="EMBL/GenBank/DDBJ databases">
        <title>Sorghum-associated microbial communities from plants grown in Nebraska, USA.</title>
        <authorList>
            <person name="Schachtman D."/>
        </authorList>
    </citation>
    <scope>NUCLEOTIDE SEQUENCE [LARGE SCALE GENOMIC DNA]</scope>
    <source>
        <strain evidence="2 3">1757</strain>
    </source>
</reference>
<evidence type="ECO:0000313" key="2">
    <source>
        <dbReference type="EMBL" id="MET4569083.1"/>
    </source>
</evidence>
<dbReference type="EMBL" id="JBEPSD010000001">
    <property type="protein sequence ID" value="MET4569083.1"/>
    <property type="molecule type" value="Genomic_DNA"/>
</dbReference>
<organism evidence="2 3">
    <name type="scientific">Rhodanobacter soli</name>
    <dbReference type="NCBI Taxonomy" id="590609"/>
    <lineage>
        <taxon>Bacteria</taxon>
        <taxon>Pseudomonadati</taxon>
        <taxon>Pseudomonadota</taxon>
        <taxon>Gammaproteobacteria</taxon>
        <taxon>Lysobacterales</taxon>
        <taxon>Rhodanobacteraceae</taxon>
        <taxon>Rhodanobacter</taxon>
    </lineage>
</organism>